<dbReference type="RefSeq" id="WP_073398644.1">
    <property type="nucleotide sequence ID" value="NZ_FQTV01000001.1"/>
</dbReference>
<gene>
    <name evidence="1" type="ORF">SAMN05444405_101199</name>
</gene>
<proteinExistence type="predicted"/>
<dbReference type="STRING" id="1297750.SAMN05444405_101199"/>
<dbReference type="Proteomes" id="UP000184509">
    <property type="component" value="Unassembled WGS sequence"/>
</dbReference>
<protein>
    <submittedName>
        <fullName evidence="1">Uncharacterized protein</fullName>
    </submittedName>
</protein>
<keyword evidence="2" id="KW-1185">Reference proteome</keyword>
<evidence type="ECO:0000313" key="1">
    <source>
        <dbReference type="EMBL" id="SHE35898.1"/>
    </source>
</evidence>
<dbReference type="OrthoDB" id="1041033at2"/>
<organism evidence="1 2">
    <name type="scientific">Bacteroides luti</name>
    <dbReference type="NCBI Taxonomy" id="1297750"/>
    <lineage>
        <taxon>Bacteria</taxon>
        <taxon>Pseudomonadati</taxon>
        <taxon>Bacteroidota</taxon>
        <taxon>Bacteroidia</taxon>
        <taxon>Bacteroidales</taxon>
        <taxon>Bacteroidaceae</taxon>
        <taxon>Bacteroides</taxon>
    </lineage>
</organism>
<sequence length="92" mass="10529">MDEDILKLVSQISTPGFFVTTEIIQSSTESPKGIEAFILQKISNIKAGATGRKYAFRENGWQINFTFFPTNQVVDKRYGLMNKMIKEKKKVH</sequence>
<name>A0A1M4SUR9_9BACE</name>
<accession>A0A1M4SUR9</accession>
<dbReference type="EMBL" id="FQTV01000001">
    <property type="protein sequence ID" value="SHE35898.1"/>
    <property type="molecule type" value="Genomic_DNA"/>
</dbReference>
<reference evidence="1 2" key="1">
    <citation type="submission" date="2016-11" db="EMBL/GenBank/DDBJ databases">
        <authorList>
            <person name="Jaros S."/>
            <person name="Januszkiewicz K."/>
            <person name="Wedrychowicz H."/>
        </authorList>
    </citation>
    <scope>NUCLEOTIDE SEQUENCE [LARGE SCALE GENOMIC DNA]</scope>
    <source>
        <strain evidence="1 2">DSM 26991</strain>
    </source>
</reference>
<evidence type="ECO:0000313" key="2">
    <source>
        <dbReference type="Proteomes" id="UP000184509"/>
    </source>
</evidence>
<dbReference type="AlphaFoldDB" id="A0A1M4SUR9"/>